<reference evidence="1 2" key="1">
    <citation type="submission" date="2024-01" db="EMBL/GenBank/DDBJ databases">
        <title>Genome assemblies of Stephania.</title>
        <authorList>
            <person name="Yang L."/>
        </authorList>
    </citation>
    <scope>NUCLEOTIDE SEQUENCE [LARGE SCALE GENOMIC DNA]</scope>
    <source>
        <strain evidence="1">QJT</strain>
        <tissue evidence="1">Leaf</tissue>
    </source>
</reference>
<name>A0AAP0JQD2_9MAGN</name>
<evidence type="ECO:0000313" key="2">
    <source>
        <dbReference type="Proteomes" id="UP001417504"/>
    </source>
</evidence>
<proteinExistence type="predicted"/>
<dbReference type="Proteomes" id="UP001417504">
    <property type="component" value="Unassembled WGS sequence"/>
</dbReference>
<dbReference type="EMBL" id="JBBNAE010000003">
    <property type="protein sequence ID" value="KAK9137870.1"/>
    <property type="molecule type" value="Genomic_DNA"/>
</dbReference>
<gene>
    <name evidence="1" type="ORF">Sjap_008464</name>
</gene>
<evidence type="ECO:0000313" key="1">
    <source>
        <dbReference type="EMBL" id="KAK9137870.1"/>
    </source>
</evidence>
<keyword evidence="2" id="KW-1185">Reference proteome</keyword>
<accession>A0AAP0JQD2</accession>
<comment type="caution">
    <text evidence="1">The sequence shown here is derived from an EMBL/GenBank/DDBJ whole genome shotgun (WGS) entry which is preliminary data.</text>
</comment>
<sequence>MKTVSSSPPSPTLYSIAYPLLHRLPSAPSQLLVISLSRNTPKRAIVSTSLSFVRFSNILIYTGC</sequence>
<protein>
    <submittedName>
        <fullName evidence="1">Uncharacterized protein</fullName>
    </submittedName>
</protein>
<organism evidence="1 2">
    <name type="scientific">Stephania japonica</name>
    <dbReference type="NCBI Taxonomy" id="461633"/>
    <lineage>
        <taxon>Eukaryota</taxon>
        <taxon>Viridiplantae</taxon>
        <taxon>Streptophyta</taxon>
        <taxon>Embryophyta</taxon>
        <taxon>Tracheophyta</taxon>
        <taxon>Spermatophyta</taxon>
        <taxon>Magnoliopsida</taxon>
        <taxon>Ranunculales</taxon>
        <taxon>Menispermaceae</taxon>
        <taxon>Menispermoideae</taxon>
        <taxon>Cissampelideae</taxon>
        <taxon>Stephania</taxon>
    </lineage>
</organism>
<dbReference type="AlphaFoldDB" id="A0AAP0JQD2"/>